<feature type="compositionally biased region" description="Low complexity" evidence="1">
    <location>
        <begin position="694"/>
        <end position="704"/>
    </location>
</feature>
<evidence type="ECO:0000259" key="3">
    <source>
        <dbReference type="PROSITE" id="PS01186"/>
    </source>
</evidence>
<dbReference type="Gene3D" id="2.90.20.10">
    <property type="entry name" value="Plasmodium vivax P25 domain"/>
    <property type="match status" value="1"/>
</dbReference>
<proteinExistence type="predicted"/>
<evidence type="ECO:0000256" key="1">
    <source>
        <dbReference type="SAM" id="MobiDB-lite"/>
    </source>
</evidence>
<keyword evidence="2" id="KW-0732">Signal</keyword>
<dbReference type="VEuPathDB" id="ToxoDB:EPH_0055800"/>
<reference evidence="4" key="1">
    <citation type="submission" date="2013-10" db="EMBL/GenBank/DDBJ databases">
        <title>Genomic analysis of the causative agents of coccidiosis in chickens.</title>
        <authorList>
            <person name="Reid A.J."/>
            <person name="Blake D."/>
            <person name="Billington K."/>
            <person name="Browne H."/>
            <person name="Dunn M."/>
            <person name="Hung S."/>
            <person name="Kawahara F."/>
            <person name="Miranda-Saavedra D."/>
            <person name="Mourier T."/>
            <person name="Nagra H."/>
            <person name="Otto T.D."/>
            <person name="Rawlings N."/>
            <person name="Sanchez A."/>
            <person name="Sanders M."/>
            <person name="Subramaniam C."/>
            <person name="Tay Y."/>
            <person name="Dear P."/>
            <person name="Doerig C."/>
            <person name="Gruber A."/>
            <person name="Parkinson J."/>
            <person name="Shirley M."/>
            <person name="Wan K.L."/>
            <person name="Berriman M."/>
            <person name="Tomley F."/>
            <person name="Pain A."/>
        </authorList>
    </citation>
    <scope>NUCLEOTIDE SEQUENCE [LARGE SCALE GENOMIC DNA]</scope>
    <source>
        <strain evidence="4">Houghton</strain>
    </source>
</reference>
<feature type="chain" id="PRO_5004671946" description="EGF-like domain-containing protein" evidence="2">
    <location>
        <begin position="25"/>
        <end position="717"/>
    </location>
</feature>
<protein>
    <recommendedName>
        <fullName evidence="3">EGF-like domain-containing protein</fullName>
    </recommendedName>
</protein>
<dbReference type="OrthoDB" id="6022609at2759"/>
<feature type="region of interest" description="Disordered" evidence="1">
    <location>
        <begin position="654"/>
        <end position="717"/>
    </location>
</feature>
<dbReference type="Proteomes" id="UP000018201">
    <property type="component" value="Unassembled WGS sequence"/>
</dbReference>
<dbReference type="PROSITE" id="PS01186">
    <property type="entry name" value="EGF_2"/>
    <property type="match status" value="1"/>
</dbReference>
<evidence type="ECO:0000313" key="4">
    <source>
        <dbReference type="EMBL" id="CDI85438.1"/>
    </source>
</evidence>
<dbReference type="InterPro" id="IPR009030">
    <property type="entry name" value="Growth_fac_rcpt_cys_sf"/>
</dbReference>
<reference evidence="4" key="2">
    <citation type="submission" date="2013-10" db="EMBL/GenBank/DDBJ databases">
        <authorList>
            <person name="Aslett M."/>
        </authorList>
    </citation>
    <scope>NUCLEOTIDE SEQUENCE [LARGE SCALE GENOMIC DNA]</scope>
    <source>
        <strain evidence="4">Houghton</strain>
    </source>
</reference>
<keyword evidence="5" id="KW-1185">Reference proteome</keyword>
<evidence type="ECO:0000313" key="5">
    <source>
        <dbReference type="Proteomes" id="UP000018201"/>
    </source>
</evidence>
<sequence length="717" mass="75535">MMGPRRWLAVGLALCASSFHFGLAAALHSSDGVSLVHSGKAFWLCLKGVEGVACGSRREPAINAAGVYCGDGLCCPDTSASNPLICMKEPCNSSILQTPGFCSCKEFGDLCSALDGASHCVELSLSGRFSDVCADGACGPADAVKFCFPSKEVTSPLNQTKYVATCVCEKNYVFDAGTQKCVPAPYDRCTREAPCGPVEGVNTCREHPITGKFICTCRKGYVLNTRDNKCQEKCSDEEAALCGSSEAHDAEHCSMGRGGRICACKDGFIWDSGLRQCVEDDCYTPACGWQEGVSACSKQGDQRTYTCASGFQMNASKECVPECLPGWNYNRNREMCEVSVATCPLIECGSPQAVEKCLVDKDSGRQLCKCKAGYALHTETGECVSLPACQADTCQAFGPDAVCVSDGSDAYSCQCISEMKTVGDETTPVMKACDAVECSDPSICGKAEAVVECIQGPSAHHCLCSPNHTLDGGTGKCIWLQDVLLLGNYVPAGSARVSATRAPMHFTINAAPCLAAEFNASSRTFAVTTYSKVGETRTTSLTLPYHSGPHTGTAFTYRMSPAPGGFDISLVYELRPTYFRQVLEQTSFRVFTNPVAWGAAQDLGGGANGAIAALMESAGDIPCEVVSVKVAAMGDDKRFENLAVLFEKLPTAEANAPSTATGFPDVIPGLSDTVTVDFPSPSEGSEDPPEPEADATSPSPAPTDVLSPGEVADKAHG</sequence>
<gene>
    <name evidence="4" type="ORF">EPH_0055800</name>
</gene>
<evidence type="ECO:0000256" key="2">
    <source>
        <dbReference type="SAM" id="SignalP"/>
    </source>
</evidence>
<organism evidence="4 5">
    <name type="scientific">Eimeria praecox</name>
    <dbReference type="NCBI Taxonomy" id="51316"/>
    <lineage>
        <taxon>Eukaryota</taxon>
        <taxon>Sar</taxon>
        <taxon>Alveolata</taxon>
        <taxon>Apicomplexa</taxon>
        <taxon>Conoidasida</taxon>
        <taxon>Coccidia</taxon>
        <taxon>Eucoccidiorida</taxon>
        <taxon>Eimeriorina</taxon>
        <taxon>Eimeriidae</taxon>
        <taxon>Eimeria</taxon>
    </lineage>
</organism>
<dbReference type="SUPFAM" id="SSF57184">
    <property type="entry name" value="Growth factor receptor domain"/>
    <property type="match status" value="1"/>
</dbReference>
<dbReference type="InterPro" id="IPR000742">
    <property type="entry name" value="EGF"/>
</dbReference>
<accession>U6H1T2</accession>
<feature type="compositionally biased region" description="Acidic residues" evidence="1">
    <location>
        <begin position="684"/>
        <end position="693"/>
    </location>
</feature>
<name>U6H1T2_9EIME</name>
<dbReference type="AlphaFoldDB" id="U6H1T2"/>
<feature type="signal peptide" evidence="2">
    <location>
        <begin position="1"/>
        <end position="24"/>
    </location>
</feature>
<dbReference type="EMBL" id="HG693831">
    <property type="protein sequence ID" value="CDI85438.1"/>
    <property type="molecule type" value="Genomic_DNA"/>
</dbReference>
<feature type="domain" description="EGF-like" evidence="3">
    <location>
        <begin position="215"/>
        <end position="230"/>
    </location>
</feature>